<gene>
    <name evidence="1" type="ORF">DES48_104194</name>
</gene>
<dbReference type="Proteomes" id="UP000252254">
    <property type="component" value="Unassembled WGS sequence"/>
</dbReference>
<proteinExistence type="predicted"/>
<protein>
    <submittedName>
        <fullName evidence="1">Uncharacterized protein</fullName>
    </submittedName>
</protein>
<accession>A0A366EDN3</accession>
<dbReference type="RefSeq" id="WP_113868468.1">
    <property type="nucleotide sequence ID" value="NZ_BAABQN010000003.1"/>
</dbReference>
<dbReference type="AlphaFoldDB" id="A0A366EDN3"/>
<organism evidence="1 2">
    <name type="scientific">Paraliobacillus ryukyuensis</name>
    <dbReference type="NCBI Taxonomy" id="200904"/>
    <lineage>
        <taxon>Bacteria</taxon>
        <taxon>Bacillati</taxon>
        <taxon>Bacillota</taxon>
        <taxon>Bacilli</taxon>
        <taxon>Bacillales</taxon>
        <taxon>Bacillaceae</taxon>
        <taxon>Paraliobacillus</taxon>
    </lineage>
</organism>
<evidence type="ECO:0000313" key="1">
    <source>
        <dbReference type="EMBL" id="RBO99518.1"/>
    </source>
</evidence>
<reference evidence="1 2" key="1">
    <citation type="submission" date="2018-06" db="EMBL/GenBank/DDBJ databases">
        <title>Genomic Encyclopedia of Type Strains, Phase IV (KMG-IV): sequencing the most valuable type-strain genomes for metagenomic binning, comparative biology and taxonomic classification.</title>
        <authorList>
            <person name="Goeker M."/>
        </authorList>
    </citation>
    <scope>NUCLEOTIDE SEQUENCE [LARGE SCALE GENOMIC DNA]</scope>
    <source>
        <strain evidence="1 2">DSM 15140</strain>
    </source>
</reference>
<comment type="caution">
    <text evidence="1">The sequence shown here is derived from an EMBL/GenBank/DDBJ whole genome shotgun (WGS) entry which is preliminary data.</text>
</comment>
<sequence>METYSVEQASRNALNWCENNKGWARICDIENVDSLYKNWAELSEKEKSYWVKQFGQYDAESAWIEFGKSPCKVPYGFITGKGDFYRNILDVPLHHNLMTVYKVS</sequence>
<name>A0A366EDN3_9BACI</name>
<evidence type="ECO:0000313" key="2">
    <source>
        <dbReference type="Proteomes" id="UP000252254"/>
    </source>
</evidence>
<keyword evidence="2" id="KW-1185">Reference proteome</keyword>
<dbReference type="OrthoDB" id="6876163at2"/>
<dbReference type="EMBL" id="QNRI01000004">
    <property type="protein sequence ID" value="RBO99518.1"/>
    <property type="molecule type" value="Genomic_DNA"/>
</dbReference>